<keyword evidence="1" id="KW-1133">Transmembrane helix</keyword>
<gene>
    <name evidence="3" type="ORF">DW068_07015</name>
</gene>
<keyword evidence="1" id="KW-0812">Transmembrane</keyword>
<evidence type="ECO:0000313" key="4">
    <source>
        <dbReference type="Proteomes" id="UP000283497"/>
    </source>
</evidence>
<protein>
    <recommendedName>
        <fullName evidence="2">Interferon/interleukin receptor domain-containing protein</fullName>
    </recommendedName>
</protein>
<sequence>MKTNMNTEQIREEGIQSMKQRTINITRNIICALGILALIILIKPTKVFAFSMNDAKNSPVLTWGQYRTARLSNAYDVKLFQVKVTNRGYFRITFKLDDSANTDNIGYGWDLNIYDKNNLSEPIIKETEITGTRTTKKLVLAKGTYYIEVTGNSSFGADPTAPFNIKADVVSGNSWEQENNNTFGRANVISIGKKYQGTLFEDEDEDWFKVTATGTGKITATLKCDPDTDMDDIGHGWEMKVYSAKNMDEALVRKDEIKTAGSISFNVKKGTTYYIHIEMSSYFGTPVGCVYHLSTSFAGQKTTSANKNTTTVNKTVKMVIGVSLKAKKKKLNVRFKTVANAAKYQIMYSTKKSFKGSKVVTVKTGNGTLKKLKSKKTYFVKVRAISKNGKAGAWSTVKKARVK</sequence>
<organism evidence="3 4">
    <name type="scientific">Anaerobutyricum hallii</name>
    <dbReference type="NCBI Taxonomy" id="39488"/>
    <lineage>
        <taxon>Bacteria</taxon>
        <taxon>Bacillati</taxon>
        <taxon>Bacillota</taxon>
        <taxon>Clostridia</taxon>
        <taxon>Lachnospirales</taxon>
        <taxon>Lachnospiraceae</taxon>
        <taxon>Anaerobutyricum</taxon>
    </lineage>
</organism>
<name>A0A415G7X0_9FIRM</name>
<dbReference type="Pfam" id="PF09294">
    <property type="entry name" value="Interfer-bind"/>
    <property type="match status" value="1"/>
</dbReference>
<evidence type="ECO:0000313" key="3">
    <source>
        <dbReference type="EMBL" id="RHK39719.1"/>
    </source>
</evidence>
<proteinExistence type="predicted"/>
<dbReference type="InterPro" id="IPR015373">
    <property type="entry name" value="Interferon/interleukin_rcp_dom"/>
</dbReference>
<keyword evidence="1" id="KW-0472">Membrane</keyword>
<dbReference type="Gene3D" id="2.60.40.10">
    <property type="entry name" value="Immunoglobulins"/>
    <property type="match status" value="1"/>
</dbReference>
<reference evidence="3 4" key="1">
    <citation type="submission" date="2018-08" db="EMBL/GenBank/DDBJ databases">
        <title>A genome reference for cultivated species of the human gut microbiota.</title>
        <authorList>
            <person name="Zou Y."/>
            <person name="Xue W."/>
            <person name="Luo G."/>
        </authorList>
    </citation>
    <scope>NUCLEOTIDE SEQUENCE [LARGE SCALE GENOMIC DNA]</scope>
    <source>
        <strain evidence="3 4">AF45-14BH</strain>
    </source>
</reference>
<dbReference type="Proteomes" id="UP000283497">
    <property type="component" value="Unassembled WGS sequence"/>
</dbReference>
<dbReference type="Gene3D" id="2.60.120.380">
    <property type="match status" value="2"/>
</dbReference>
<dbReference type="InterPro" id="IPR013783">
    <property type="entry name" value="Ig-like_fold"/>
</dbReference>
<dbReference type="SUPFAM" id="SSF89260">
    <property type="entry name" value="Collagen-binding domain"/>
    <property type="match status" value="2"/>
</dbReference>
<dbReference type="AlphaFoldDB" id="A0A415G7X0"/>
<dbReference type="EMBL" id="QRNJ01000022">
    <property type="protein sequence ID" value="RHK39719.1"/>
    <property type="molecule type" value="Genomic_DNA"/>
</dbReference>
<evidence type="ECO:0000256" key="1">
    <source>
        <dbReference type="SAM" id="Phobius"/>
    </source>
</evidence>
<evidence type="ECO:0000259" key="2">
    <source>
        <dbReference type="Pfam" id="PF09294"/>
    </source>
</evidence>
<dbReference type="SUPFAM" id="SSF49265">
    <property type="entry name" value="Fibronectin type III"/>
    <property type="match status" value="1"/>
</dbReference>
<feature type="transmembrane region" description="Helical" evidence="1">
    <location>
        <begin position="25"/>
        <end position="42"/>
    </location>
</feature>
<comment type="caution">
    <text evidence="3">The sequence shown here is derived from an EMBL/GenBank/DDBJ whole genome shotgun (WGS) entry which is preliminary data.</text>
</comment>
<dbReference type="RefSeq" id="WP_118314424.1">
    <property type="nucleotide sequence ID" value="NZ_QRNJ01000022.1"/>
</dbReference>
<dbReference type="InterPro" id="IPR036116">
    <property type="entry name" value="FN3_sf"/>
</dbReference>
<feature type="domain" description="Interferon/interleukin receptor" evidence="2">
    <location>
        <begin position="311"/>
        <end position="397"/>
    </location>
</feature>
<accession>A0A415G7X0</accession>